<evidence type="ECO:0000256" key="8">
    <source>
        <dbReference type="ARBA" id="ARBA00022857"/>
    </source>
</evidence>
<dbReference type="GO" id="GO:0047751">
    <property type="term" value="F:3-oxo-5-alpha-steroid 4-dehydrogenase (NADP+) activity"/>
    <property type="evidence" value="ECO:0007669"/>
    <property type="project" value="UniProtKB-EC"/>
</dbReference>
<dbReference type="EC" id="1.3.1.22" evidence="18"/>
<comment type="subcellular location">
    <subcellularLocation>
        <location evidence="2">Endoplasmic reticulum membrane</location>
        <topology evidence="2">Multi-pass membrane protein</topology>
    </subcellularLocation>
    <subcellularLocation>
        <location evidence="1">Microsome membrane</location>
        <topology evidence="1">Multi-pass membrane protein</topology>
    </subcellularLocation>
</comment>
<dbReference type="GO" id="GO:0007548">
    <property type="term" value="P:sex differentiation"/>
    <property type="evidence" value="ECO:0007669"/>
    <property type="project" value="UniProtKB-KW"/>
</dbReference>
<keyword evidence="4 18" id="KW-0812">Transmembrane</keyword>
<dbReference type="FunFam" id="1.20.120.1630:FF:000002">
    <property type="entry name" value="Steroid 5 alpha-reductase 1"/>
    <property type="match status" value="1"/>
</dbReference>
<evidence type="ECO:0000313" key="20">
    <source>
        <dbReference type="Proteomes" id="UP000046393"/>
    </source>
</evidence>
<evidence type="ECO:0000256" key="15">
    <source>
        <dbReference type="ARBA" id="ARBA00048292"/>
    </source>
</evidence>
<evidence type="ECO:0000256" key="1">
    <source>
        <dbReference type="ARBA" id="ARBA00004154"/>
    </source>
</evidence>
<evidence type="ECO:0000256" key="7">
    <source>
        <dbReference type="ARBA" id="ARBA00022848"/>
    </source>
</evidence>
<dbReference type="Proteomes" id="UP000046393">
    <property type="component" value="Unplaced"/>
</dbReference>
<evidence type="ECO:0000256" key="3">
    <source>
        <dbReference type="ARBA" id="ARBA00007742"/>
    </source>
</evidence>
<comment type="catalytic activity">
    <reaction evidence="15">
        <text>5alpha-pregnane-3,20-dione + NADP(+) = progesterone + NADPH + H(+)</text>
        <dbReference type="Rhea" id="RHEA:21952"/>
        <dbReference type="ChEBI" id="CHEBI:15378"/>
        <dbReference type="ChEBI" id="CHEBI:17026"/>
        <dbReference type="ChEBI" id="CHEBI:28952"/>
        <dbReference type="ChEBI" id="CHEBI:57783"/>
        <dbReference type="ChEBI" id="CHEBI:58349"/>
        <dbReference type="EC" id="1.3.1.22"/>
    </reaction>
    <physiologicalReaction direction="right-to-left" evidence="15">
        <dbReference type="Rhea" id="RHEA:21954"/>
    </physiologicalReaction>
</comment>
<evidence type="ECO:0000256" key="9">
    <source>
        <dbReference type="ARBA" id="ARBA00022928"/>
    </source>
</evidence>
<keyword evidence="7" id="KW-0492">Microsome</keyword>
<dbReference type="PIRSF" id="PIRSF015596">
    <property type="entry name" value="5_alpha-SR2"/>
    <property type="match status" value="1"/>
</dbReference>
<feature type="transmembrane region" description="Helical" evidence="18">
    <location>
        <begin position="107"/>
        <end position="128"/>
    </location>
</feature>
<dbReference type="GO" id="GO:0006702">
    <property type="term" value="P:androgen biosynthetic process"/>
    <property type="evidence" value="ECO:0007669"/>
    <property type="project" value="UniProtKB-ARBA"/>
</dbReference>
<proteinExistence type="inferred from homology"/>
<evidence type="ECO:0000256" key="10">
    <source>
        <dbReference type="ARBA" id="ARBA00022989"/>
    </source>
</evidence>
<keyword evidence="11" id="KW-0560">Oxidoreductase</keyword>
<feature type="transmembrane region" description="Helical" evidence="18">
    <location>
        <begin position="140"/>
        <end position="157"/>
    </location>
</feature>
<keyword evidence="12" id="KW-0443">Lipid metabolism</keyword>
<evidence type="ECO:0000256" key="11">
    <source>
        <dbReference type="ARBA" id="ARBA00023002"/>
    </source>
</evidence>
<dbReference type="InterPro" id="IPR016636">
    <property type="entry name" value="3-oxo-5-alpha-steroid_4-DH"/>
</dbReference>
<evidence type="ECO:0000256" key="13">
    <source>
        <dbReference type="ARBA" id="ARBA00023136"/>
    </source>
</evidence>
<dbReference type="PANTHER" id="PTHR10556:SF57">
    <property type="entry name" value="3-OXO-5-ALPHA-STEROID 4-DEHYDROGENASE 1"/>
    <property type="match status" value="1"/>
</dbReference>
<evidence type="ECO:0000256" key="18">
    <source>
        <dbReference type="PIRNR" id="PIRNR015596"/>
    </source>
</evidence>
<keyword evidence="5" id="KW-0221">Differentiation</keyword>
<dbReference type="PROSITE" id="PS51257">
    <property type="entry name" value="PROKAR_LIPOPROTEIN"/>
    <property type="match status" value="1"/>
</dbReference>
<feature type="transmembrane region" description="Helical" evidence="18">
    <location>
        <begin position="70"/>
        <end position="87"/>
    </location>
</feature>
<evidence type="ECO:0000256" key="5">
    <source>
        <dbReference type="ARBA" id="ARBA00022782"/>
    </source>
</evidence>
<dbReference type="STRING" id="451379.A0A0N5B0N2"/>
<keyword evidence="8" id="KW-0521">NADP</keyword>
<evidence type="ECO:0000256" key="12">
    <source>
        <dbReference type="ARBA" id="ARBA00023098"/>
    </source>
</evidence>
<keyword evidence="10 18" id="KW-1133">Transmembrane helix</keyword>
<evidence type="ECO:0000256" key="17">
    <source>
        <dbReference type="ARBA" id="ARBA00049397"/>
    </source>
</evidence>
<dbReference type="GO" id="GO:0005789">
    <property type="term" value="C:endoplasmic reticulum membrane"/>
    <property type="evidence" value="ECO:0007669"/>
    <property type="project" value="UniProtKB-SubCell"/>
</dbReference>
<dbReference type="GO" id="GO:0030154">
    <property type="term" value="P:cell differentiation"/>
    <property type="evidence" value="ECO:0007669"/>
    <property type="project" value="UniProtKB-KW"/>
</dbReference>
<reference evidence="21" key="1">
    <citation type="submission" date="2017-02" db="UniProtKB">
        <authorList>
            <consortium name="WormBaseParasite"/>
        </authorList>
    </citation>
    <scope>IDENTIFICATION</scope>
</reference>
<keyword evidence="20" id="KW-1185">Reference proteome</keyword>
<dbReference type="InterPro" id="IPR039357">
    <property type="entry name" value="SRD5A/TECR"/>
</dbReference>
<keyword evidence="13 18" id="KW-0472">Membrane</keyword>
<sequence>MLRYLLLLISYSMILCGLSSCAIMLLGFKATYGRYSAESYNLPARLAWFTQELPSLLMPVFILIRSDHWGYSSLNTIIVTMFIIHYFQRSLIYPFLIRGGKPTPLHIWFMAIIFCFFNGALQGLWHIHYAVYPAEWWFNIRIWIGLLLFFTGMFINIQSDAILRNLRGTGEGTYKIPRGGLFEYISGANYFGECLEWFGFAICANTIPAFAFALFTICNIGPRAIHHHRWYLEKFEDYPKNRKALIMFLL</sequence>
<comment type="catalytic activity">
    <reaction evidence="18">
        <text>a 3-oxo-5alpha-steroid + NADP(+) = a 3-oxo-Delta(4)-steroid + NADPH + H(+)</text>
        <dbReference type="Rhea" id="RHEA:54384"/>
        <dbReference type="ChEBI" id="CHEBI:13601"/>
        <dbReference type="ChEBI" id="CHEBI:15378"/>
        <dbReference type="ChEBI" id="CHEBI:47909"/>
        <dbReference type="ChEBI" id="CHEBI:57783"/>
        <dbReference type="ChEBI" id="CHEBI:58349"/>
        <dbReference type="EC" id="1.3.1.22"/>
    </reaction>
</comment>
<dbReference type="PROSITE" id="PS50244">
    <property type="entry name" value="S5A_REDUCTASE"/>
    <property type="match status" value="1"/>
</dbReference>
<comment type="catalytic activity">
    <reaction evidence="17">
        <text>17beta-hydroxy-5alpha-androstan-3-one + NADP(+) = testosterone + NADPH + H(+)</text>
        <dbReference type="Rhea" id="RHEA:50820"/>
        <dbReference type="ChEBI" id="CHEBI:15378"/>
        <dbReference type="ChEBI" id="CHEBI:16330"/>
        <dbReference type="ChEBI" id="CHEBI:17347"/>
        <dbReference type="ChEBI" id="CHEBI:57783"/>
        <dbReference type="ChEBI" id="CHEBI:58349"/>
        <dbReference type="EC" id="1.3.1.22"/>
    </reaction>
    <physiologicalReaction direction="right-to-left" evidence="17">
        <dbReference type="Rhea" id="RHEA:50822"/>
    </physiologicalReaction>
</comment>
<comment type="similarity">
    <text evidence="3 18">Belongs to the steroid 5-alpha reductase family.</text>
</comment>
<feature type="domain" description="3-oxo-5-alpha-steroid 4-dehydrogenase C-terminal" evidence="19">
    <location>
        <begin position="102"/>
        <end position="249"/>
    </location>
</feature>
<comment type="function">
    <text evidence="14">Converts testosterone into 5-alpha-dihydrotestosterone and progesterone or corticosterone into their corresponding 5-alpha-3-oxosteroids. It plays a central role in sexual differentiation and androgen physiology.</text>
</comment>
<comment type="catalytic activity">
    <reaction evidence="16">
        <text>androst-4-ene-3,17-dione + NADPH + H(+) = 5alpha-androstan-3,17-dione + NADP(+)</text>
        <dbReference type="Rhea" id="RHEA:50816"/>
        <dbReference type="ChEBI" id="CHEBI:15378"/>
        <dbReference type="ChEBI" id="CHEBI:15994"/>
        <dbReference type="ChEBI" id="CHEBI:16422"/>
        <dbReference type="ChEBI" id="CHEBI:57783"/>
        <dbReference type="ChEBI" id="CHEBI:58349"/>
    </reaction>
    <physiologicalReaction direction="left-to-right" evidence="16">
        <dbReference type="Rhea" id="RHEA:50817"/>
    </physiologicalReaction>
</comment>
<organism evidence="20 21">
    <name type="scientific">Syphacia muris</name>
    <dbReference type="NCBI Taxonomy" id="451379"/>
    <lineage>
        <taxon>Eukaryota</taxon>
        <taxon>Metazoa</taxon>
        <taxon>Ecdysozoa</taxon>
        <taxon>Nematoda</taxon>
        <taxon>Chromadorea</taxon>
        <taxon>Rhabditida</taxon>
        <taxon>Spirurina</taxon>
        <taxon>Oxyuridomorpha</taxon>
        <taxon>Oxyuroidea</taxon>
        <taxon>Oxyuridae</taxon>
        <taxon>Syphacia</taxon>
    </lineage>
</organism>
<evidence type="ECO:0000256" key="16">
    <source>
        <dbReference type="ARBA" id="ARBA00049166"/>
    </source>
</evidence>
<keyword evidence="6" id="KW-0256">Endoplasmic reticulum</keyword>
<evidence type="ECO:0000313" key="21">
    <source>
        <dbReference type="WBParaSite" id="SMUV_0001083401-mRNA-1"/>
    </source>
</evidence>
<name>A0A0N5B0N2_9BILA</name>
<accession>A0A0N5B0N2</accession>
<keyword evidence="9" id="KW-0726">Sexual differentiation</keyword>
<dbReference type="PANTHER" id="PTHR10556">
    <property type="entry name" value="3-OXO-5-ALPHA-STEROID 4-DEHYDROGENASE"/>
    <property type="match status" value="1"/>
</dbReference>
<dbReference type="Pfam" id="PF02544">
    <property type="entry name" value="Steroid_dh"/>
    <property type="match status" value="1"/>
</dbReference>
<dbReference type="InterPro" id="IPR001104">
    <property type="entry name" value="3-oxo-5_a-steroid_4-DH_C"/>
</dbReference>
<evidence type="ECO:0000259" key="19">
    <source>
        <dbReference type="Pfam" id="PF02544"/>
    </source>
</evidence>
<evidence type="ECO:0000256" key="14">
    <source>
        <dbReference type="ARBA" id="ARBA00037789"/>
    </source>
</evidence>
<feature type="transmembrane region" description="Helical" evidence="18">
    <location>
        <begin position="46"/>
        <end position="64"/>
    </location>
</feature>
<feature type="transmembrane region" description="Helical" evidence="18">
    <location>
        <begin position="6"/>
        <end position="26"/>
    </location>
</feature>
<dbReference type="Gene3D" id="1.20.120.1630">
    <property type="match status" value="1"/>
</dbReference>
<evidence type="ECO:0000256" key="4">
    <source>
        <dbReference type="ARBA" id="ARBA00022692"/>
    </source>
</evidence>
<protein>
    <recommendedName>
        <fullName evidence="18">3-oxo-5alpha-steroid 4-dehydrogenase (NADP(+))</fullName>
        <ecNumber evidence="18">1.3.1.22</ecNumber>
    </recommendedName>
</protein>
<evidence type="ECO:0000256" key="6">
    <source>
        <dbReference type="ARBA" id="ARBA00022824"/>
    </source>
</evidence>
<dbReference type="WBParaSite" id="SMUV_0001083401-mRNA-1">
    <property type="protein sequence ID" value="SMUV_0001083401-mRNA-1"/>
    <property type="gene ID" value="SMUV_0001083401"/>
</dbReference>
<dbReference type="AlphaFoldDB" id="A0A0N5B0N2"/>
<evidence type="ECO:0000256" key="2">
    <source>
        <dbReference type="ARBA" id="ARBA00004477"/>
    </source>
</evidence>